<keyword evidence="2" id="KW-0472">Membrane</keyword>
<dbReference type="EMBL" id="JACHGK010000002">
    <property type="protein sequence ID" value="MBB6444367.1"/>
    <property type="molecule type" value="Genomic_DNA"/>
</dbReference>
<evidence type="ECO:0000313" key="3">
    <source>
        <dbReference type="EMBL" id="MBB6444367.1"/>
    </source>
</evidence>
<feature type="transmembrane region" description="Helical" evidence="2">
    <location>
        <begin position="40"/>
        <end position="61"/>
    </location>
</feature>
<dbReference type="Gene3D" id="2.40.10.10">
    <property type="entry name" value="Trypsin-like serine proteases"/>
    <property type="match status" value="2"/>
</dbReference>
<dbReference type="Pfam" id="PF13365">
    <property type="entry name" value="Trypsin_2"/>
    <property type="match status" value="1"/>
</dbReference>
<gene>
    <name evidence="3" type="ORF">HNR53_000975</name>
</gene>
<evidence type="ECO:0000313" key="4">
    <source>
        <dbReference type="Proteomes" id="UP000531594"/>
    </source>
</evidence>
<keyword evidence="1" id="KW-0378">Hydrolase</keyword>
<keyword evidence="2" id="KW-0812">Transmembrane</keyword>
<dbReference type="AlphaFoldDB" id="A0A7X0HP38"/>
<organism evidence="3 4">
    <name type="scientific">Bacillus benzoevorans</name>
    <dbReference type="NCBI Taxonomy" id="1456"/>
    <lineage>
        <taxon>Bacteria</taxon>
        <taxon>Bacillati</taxon>
        <taxon>Bacillota</taxon>
        <taxon>Bacilli</taxon>
        <taxon>Bacillales</taxon>
        <taxon>Bacillaceae</taxon>
        <taxon>Bacillus</taxon>
    </lineage>
</organism>
<name>A0A7X0HP38_9BACI</name>
<dbReference type="GO" id="GO:0006508">
    <property type="term" value="P:proteolysis"/>
    <property type="evidence" value="ECO:0007669"/>
    <property type="project" value="UniProtKB-KW"/>
</dbReference>
<protein>
    <submittedName>
        <fullName evidence="3">S1-C subfamily serine protease</fullName>
    </submittedName>
</protein>
<comment type="caution">
    <text evidence="3">The sequence shown here is derived from an EMBL/GenBank/DDBJ whole genome shotgun (WGS) entry which is preliminary data.</text>
</comment>
<dbReference type="PRINTS" id="PR00834">
    <property type="entry name" value="PROTEASES2C"/>
</dbReference>
<dbReference type="PANTHER" id="PTHR22939:SF129">
    <property type="entry name" value="SERINE PROTEASE HTRA2, MITOCHONDRIAL"/>
    <property type="match status" value="1"/>
</dbReference>
<accession>A0A7X0HP38</accession>
<reference evidence="3 4" key="1">
    <citation type="submission" date="2020-08" db="EMBL/GenBank/DDBJ databases">
        <title>Genomic Encyclopedia of Type Strains, Phase IV (KMG-IV): sequencing the most valuable type-strain genomes for metagenomic binning, comparative biology and taxonomic classification.</title>
        <authorList>
            <person name="Goeker M."/>
        </authorList>
    </citation>
    <scope>NUCLEOTIDE SEQUENCE [LARGE SCALE GENOMIC DNA]</scope>
    <source>
        <strain evidence="3 4">DSM 5391</strain>
    </source>
</reference>
<dbReference type="InterPro" id="IPR043504">
    <property type="entry name" value="Peptidase_S1_PA_chymotrypsin"/>
</dbReference>
<sequence>MDDFKEEKNEDPFEEPLLEDFLPNKEDERLIERQKKRRSLAAKTAAIMISLTLIVTTLQIWPQLFNLSSLSFLQKSEELSKQEDIQQYKEAVVTIQDQYAKGTGFNISKNGLIITNHHVVDEMKPITISFPDGQIFHASILVSDPDLDLAILRIEGEDLPFITLSKSAKWKPHDHIYVIGNPLLHTQIVNEGKILDGSQGSGVLMISAPVYKGNSGSPVINRNGEVIGVVFAKSTEEPIGYAIPIEKVLEKLPDHFFANELK</sequence>
<dbReference type="Proteomes" id="UP000531594">
    <property type="component" value="Unassembled WGS sequence"/>
</dbReference>
<evidence type="ECO:0000256" key="1">
    <source>
        <dbReference type="ARBA" id="ARBA00022825"/>
    </source>
</evidence>
<dbReference type="PANTHER" id="PTHR22939">
    <property type="entry name" value="SERINE PROTEASE FAMILY S1C HTRA-RELATED"/>
    <property type="match status" value="1"/>
</dbReference>
<evidence type="ECO:0000256" key="2">
    <source>
        <dbReference type="SAM" id="Phobius"/>
    </source>
</evidence>
<keyword evidence="2" id="KW-1133">Transmembrane helix</keyword>
<dbReference type="RefSeq" id="WP_184523362.1">
    <property type="nucleotide sequence ID" value="NZ_JACHGK010000002.1"/>
</dbReference>
<keyword evidence="1" id="KW-0720">Serine protease</keyword>
<dbReference type="SUPFAM" id="SSF50494">
    <property type="entry name" value="Trypsin-like serine proteases"/>
    <property type="match status" value="1"/>
</dbReference>
<dbReference type="GO" id="GO:0004252">
    <property type="term" value="F:serine-type endopeptidase activity"/>
    <property type="evidence" value="ECO:0007669"/>
    <property type="project" value="InterPro"/>
</dbReference>
<dbReference type="InterPro" id="IPR001940">
    <property type="entry name" value="Peptidase_S1C"/>
</dbReference>
<keyword evidence="3" id="KW-0645">Protease</keyword>
<keyword evidence="4" id="KW-1185">Reference proteome</keyword>
<dbReference type="InterPro" id="IPR009003">
    <property type="entry name" value="Peptidase_S1_PA"/>
</dbReference>
<proteinExistence type="predicted"/>